<organism evidence="1 2">
    <name type="scientific">Zosterops borbonicus</name>
    <dbReference type="NCBI Taxonomy" id="364589"/>
    <lineage>
        <taxon>Eukaryota</taxon>
        <taxon>Metazoa</taxon>
        <taxon>Chordata</taxon>
        <taxon>Craniata</taxon>
        <taxon>Vertebrata</taxon>
        <taxon>Euteleostomi</taxon>
        <taxon>Archelosauria</taxon>
        <taxon>Archosauria</taxon>
        <taxon>Dinosauria</taxon>
        <taxon>Saurischia</taxon>
        <taxon>Theropoda</taxon>
        <taxon>Coelurosauria</taxon>
        <taxon>Aves</taxon>
        <taxon>Neognathae</taxon>
        <taxon>Neoaves</taxon>
        <taxon>Telluraves</taxon>
        <taxon>Australaves</taxon>
        <taxon>Passeriformes</taxon>
        <taxon>Sylvioidea</taxon>
        <taxon>Zosteropidae</taxon>
        <taxon>Zosterops</taxon>
    </lineage>
</organism>
<gene>
    <name evidence="1" type="ORF">HGM15179_013334</name>
</gene>
<dbReference type="AlphaFoldDB" id="A0A8K1G882"/>
<evidence type="ECO:0000313" key="2">
    <source>
        <dbReference type="Proteomes" id="UP000796761"/>
    </source>
</evidence>
<name>A0A8K1G882_9PASS</name>
<dbReference type="Proteomes" id="UP000796761">
    <property type="component" value="Unassembled WGS sequence"/>
</dbReference>
<proteinExistence type="predicted"/>
<feature type="non-terminal residue" evidence="1">
    <location>
        <position position="122"/>
    </location>
</feature>
<evidence type="ECO:0000313" key="1">
    <source>
        <dbReference type="EMBL" id="TRZ13776.1"/>
    </source>
</evidence>
<keyword evidence="2" id="KW-1185">Reference proteome</keyword>
<dbReference type="EMBL" id="SWJQ01000484">
    <property type="protein sequence ID" value="TRZ13776.1"/>
    <property type="molecule type" value="Genomic_DNA"/>
</dbReference>
<comment type="caution">
    <text evidence="1">The sequence shown here is derived from an EMBL/GenBank/DDBJ whole genome shotgun (WGS) entry which is preliminary data.</text>
</comment>
<sequence>LLHASALSRCCEFSSCNLASTGSTAKHPIPASPLQKEVPRGSAVFVYEYSIPTVSPLLPRSMEERVTMTQDGDSAFALVEAPQQSSEVIHGPLIQFRARPDALNYKKESYEVAMSRFVEQER</sequence>
<protein>
    <submittedName>
        <fullName evidence="1">Uncharacterized protein</fullName>
    </submittedName>
</protein>
<reference evidence="1" key="1">
    <citation type="submission" date="2019-04" db="EMBL/GenBank/DDBJ databases">
        <title>Genome assembly of Zosterops borbonicus 15179.</title>
        <authorList>
            <person name="Leroy T."/>
            <person name="Anselmetti Y."/>
            <person name="Tilak M.-K."/>
            <person name="Nabholz B."/>
        </authorList>
    </citation>
    <scope>NUCLEOTIDE SEQUENCE</scope>
    <source>
        <strain evidence="1">HGM_15179</strain>
        <tissue evidence="1">Muscle</tissue>
    </source>
</reference>
<accession>A0A8K1G882</accession>